<keyword evidence="1" id="KW-0472">Membrane</keyword>
<keyword evidence="1" id="KW-1133">Transmembrane helix</keyword>
<keyword evidence="3" id="KW-1185">Reference proteome</keyword>
<dbReference type="RefSeq" id="WP_284294004.1">
    <property type="nucleotide sequence ID" value="NZ_BSUK01000001.1"/>
</dbReference>
<feature type="transmembrane region" description="Helical" evidence="1">
    <location>
        <begin position="20"/>
        <end position="41"/>
    </location>
</feature>
<gene>
    <name evidence="2" type="ORF">GCM10025864_31460</name>
</gene>
<dbReference type="Proteomes" id="UP001157091">
    <property type="component" value="Unassembled WGS sequence"/>
</dbReference>
<sequence length="162" mass="17205">MSARPAPGPAHEPLQAHRGWVFYTTVGLLVAAVLIVMLVVFDNHRDNQDARKADQLAQTLQTQLKDAGMTVPDTSKIKQVLGSDGGAVCADPGGHLQSLRDLNGVSGAAGPGLRPAPVVQRLVDAERLVVQVYCPDELGSFDDYVDSLNLGDSTTTTTDDQE</sequence>
<comment type="caution">
    <text evidence="2">The sequence shown here is derived from an EMBL/GenBank/DDBJ whole genome shotgun (WGS) entry which is preliminary data.</text>
</comment>
<organism evidence="2 3">
    <name type="scientific">Luteimicrobium album</name>
    <dbReference type="NCBI Taxonomy" id="1054550"/>
    <lineage>
        <taxon>Bacteria</taxon>
        <taxon>Bacillati</taxon>
        <taxon>Actinomycetota</taxon>
        <taxon>Actinomycetes</taxon>
        <taxon>Micrococcales</taxon>
        <taxon>Luteimicrobium</taxon>
    </lineage>
</organism>
<accession>A0ABQ6I4I3</accession>
<keyword evidence="1" id="KW-0812">Transmembrane</keyword>
<reference evidence="3" key="1">
    <citation type="journal article" date="2019" name="Int. J. Syst. Evol. Microbiol.">
        <title>The Global Catalogue of Microorganisms (GCM) 10K type strain sequencing project: providing services to taxonomists for standard genome sequencing and annotation.</title>
        <authorList>
            <consortium name="The Broad Institute Genomics Platform"/>
            <consortium name="The Broad Institute Genome Sequencing Center for Infectious Disease"/>
            <person name="Wu L."/>
            <person name="Ma J."/>
        </authorList>
    </citation>
    <scope>NUCLEOTIDE SEQUENCE [LARGE SCALE GENOMIC DNA]</scope>
    <source>
        <strain evidence="3">NBRC 106348</strain>
    </source>
</reference>
<name>A0ABQ6I4I3_9MICO</name>
<evidence type="ECO:0000313" key="3">
    <source>
        <dbReference type="Proteomes" id="UP001157091"/>
    </source>
</evidence>
<proteinExistence type="predicted"/>
<evidence type="ECO:0000256" key="1">
    <source>
        <dbReference type="SAM" id="Phobius"/>
    </source>
</evidence>
<protein>
    <submittedName>
        <fullName evidence="2">Uncharacterized protein</fullName>
    </submittedName>
</protein>
<dbReference type="EMBL" id="BSUK01000001">
    <property type="protein sequence ID" value="GMA25387.1"/>
    <property type="molecule type" value="Genomic_DNA"/>
</dbReference>
<evidence type="ECO:0000313" key="2">
    <source>
        <dbReference type="EMBL" id="GMA25387.1"/>
    </source>
</evidence>